<sequence length="266" mass="30876">MSSAKIVKNVLGQLKQTGKIVGSYPAAIDGACGLKVDDKNYSRPSILELKSYNPTLSKADFLGLLPQTRFSSTAVKDSALSFEVVKMRDPRYFQFKDKYQLVFPDYKAMRAFSRYVEFSRLDGARPNFVVGKVQHPQVRYQKYFRNLEAAFHSSDSFFQLLKNKNEEGRVPDITLDSLRQAAKPIESKSLLVWNFPSDQLPYQIMDKFWFYDIKHCFKIYWDSDTGRTLTFMAFNSEEDCKKFNRNFHGVYFQENDDCKLLVEALT</sequence>
<dbReference type="SUPFAM" id="SSF54928">
    <property type="entry name" value="RNA-binding domain, RBD"/>
    <property type="match status" value="1"/>
</dbReference>
<proteinExistence type="predicted"/>
<dbReference type="OrthoDB" id="4062764at2759"/>
<reference evidence="3" key="1">
    <citation type="submission" date="2016-03" db="EMBL/GenBank/DDBJ databases">
        <authorList>
            <person name="Devillers Hugo."/>
        </authorList>
    </citation>
    <scope>NUCLEOTIDE SEQUENCE [LARGE SCALE GENOMIC DNA]</scope>
</reference>
<dbReference type="InterPro" id="IPR035979">
    <property type="entry name" value="RBD_domain_sf"/>
</dbReference>
<feature type="domain" description="RNA recognition motif" evidence="1">
    <location>
        <begin position="189"/>
        <end position="265"/>
    </location>
</feature>
<dbReference type="InterPro" id="IPR003954">
    <property type="entry name" value="RRM_euk-type"/>
</dbReference>
<name>A0A1G4KCW7_9SACH</name>
<dbReference type="EMBL" id="LT598452">
    <property type="protein sequence ID" value="SCV02223.1"/>
    <property type="molecule type" value="Genomic_DNA"/>
</dbReference>
<dbReference type="AlphaFoldDB" id="A0A1G4KCW7"/>
<evidence type="ECO:0000259" key="1">
    <source>
        <dbReference type="SMART" id="SM00361"/>
    </source>
</evidence>
<evidence type="ECO:0000313" key="2">
    <source>
        <dbReference type="EMBL" id="SCV02223.1"/>
    </source>
</evidence>
<accession>A0A1G4KCW7</accession>
<protein>
    <submittedName>
        <fullName evidence="2">LANO_0F16116g1_1</fullName>
    </submittedName>
</protein>
<dbReference type="GO" id="GO:0003676">
    <property type="term" value="F:nucleic acid binding"/>
    <property type="evidence" value="ECO:0007669"/>
    <property type="project" value="InterPro"/>
</dbReference>
<gene>
    <name evidence="2" type="ORF">LANO_0F16116G</name>
</gene>
<dbReference type="SMART" id="SM00361">
    <property type="entry name" value="RRM_1"/>
    <property type="match status" value="1"/>
</dbReference>
<dbReference type="Proteomes" id="UP000189911">
    <property type="component" value="Chromosome F"/>
</dbReference>
<evidence type="ECO:0000313" key="3">
    <source>
        <dbReference type="Proteomes" id="UP000189911"/>
    </source>
</evidence>
<keyword evidence="3" id="KW-1185">Reference proteome</keyword>
<organism evidence="2 3">
    <name type="scientific">Lachancea nothofagi CBS 11611</name>
    <dbReference type="NCBI Taxonomy" id="1266666"/>
    <lineage>
        <taxon>Eukaryota</taxon>
        <taxon>Fungi</taxon>
        <taxon>Dikarya</taxon>
        <taxon>Ascomycota</taxon>
        <taxon>Saccharomycotina</taxon>
        <taxon>Saccharomycetes</taxon>
        <taxon>Saccharomycetales</taxon>
        <taxon>Saccharomycetaceae</taxon>
        <taxon>Lachancea</taxon>
    </lineage>
</organism>